<organism evidence="2 3">
    <name type="scientific">Acaulospora morrowiae</name>
    <dbReference type="NCBI Taxonomy" id="94023"/>
    <lineage>
        <taxon>Eukaryota</taxon>
        <taxon>Fungi</taxon>
        <taxon>Fungi incertae sedis</taxon>
        <taxon>Mucoromycota</taxon>
        <taxon>Glomeromycotina</taxon>
        <taxon>Glomeromycetes</taxon>
        <taxon>Diversisporales</taxon>
        <taxon>Acaulosporaceae</taxon>
        <taxon>Acaulospora</taxon>
    </lineage>
</organism>
<feature type="compositionally biased region" description="Basic and acidic residues" evidence="1">
    <location>
        <begin position="494"/>
        <end position="512"/>
    </location>
</feature>
<evidence type="ECO:0000313" key="2">
    <source>
        <dbReference type="EMBL" id="CAG8590529.1"/>
    </source>
</evidence>
<reference evidence="2" key="1">
    <citation type="submission" date="2021-06" db="EMBL/GenBank/DDBJ databases">
        <authorList>
            <person name="Kallberg Y."/>
            <person name="Tangrot J."/>
            <person name="Rosling A."/>
        </authorList>
    </citation>
    <scope>NUCLEOTIDE SEQUENCE</scope>
    <source>
        <strain evidence="2">CL551</strain>
    </source>
</reference>
<accession>A0A9N9G9E1</accession>
<proteinExistence type="predicted"/>
<dbReference type="EMBL" id="CAJVPV010005419">
    <property type="protein sequence ID" value="CAG8590529.1"/>
    <property type="molecule type" value="Genomic_DNA"/>
</dbReference>
<dbReference type="OrthoDB" id="2363152at2759"/>
<protein>
    <submittedName>
        <fullName evidence="2">16100_t:CDS:1</fullName>
    </submittedName>
</protein>
<feature type="region of interest" description="Disordered" evidence="1">
    <location>
        <begin position="494"/>
        <end position="513"/>
    </location>
</feature>
<evidence type="ECO:0000313" key="3">
    <source>
        <dbReference type="Proteomes" id="UP000789342"/>
    </source>
</evidence>
<comment type="caution">
    <text evidence="2">The sequence shown here is derived from an EMBL/GenBank/DDBJ whole genome shotgun (WGS) entry which is preliminary data.</text>
</comment>
<sequence length="529" mass="60053">MVTEHVIFKGQTNNSLPNYTQLGDIICLNCYNGIIIGSVTFQKHALNQSHYHETETSTETFTETFDTNLTFSQAKELPPIWIFEEFRAIMELEDEWLKSFFNELYSSTNPLRKSKNTMEKVSKQLVFLCYFICGIRNKFVNNAKRDLGMYLDSTGTPNSTIDTLATLGMSVTSRSIAYHKDAISKKHMTTVESNLADSTNNVLVLNIDDYHSIHSKRMPNTTTTSTAEHFATILLSPIKNQPAIPRLDIHNLAFRFVDDETKLEELTVHSYDVRLKEKRSTRSLKDAVLVNLLENNLHSIEAYIKAINVATSVPVINRYIEDGNVIPVIADWSVYQYSSRNIETLKRKTACFLLDCFSDIYTCIKRKNIPFLIPPQVAMKKPSKKRMEEESASIPIPAMKIKEAWLCHLPLGYSSSHKPSLSGCDSSNCFITNNILIEETGRVLPCGHAYHDTCFSQDGSKCLHCLDYINNGVDNHVNSLLESLCQLNSNTKVKSKDRDSIPEDNDNTKESADNISAPWDNTIWRFLLL</sequence>
<keyword evidence="3" id="KW-1185">Reference proteome</keyword>
<gene>
    <name evidence="2" type="ORF">AMORRO_LOCUS7325</name>
</gene>
<dbReference type="Proteomes" id="UP000789342">
    <property type="component" value="Unassembled WGS sequence"/>
</dbReference>
<dbReference type="AlphaFoldDB" id="A0A9N9G9E1"/>
<evidence type="ECO:0000256" key="1">
    <source>
        <dbReference type="SAM" id="MobiDB-lite"/>
    </source>
</evidence>
<name>A0A9N9G9E1_9GLOM</name>